<dbReference type="Proteomes" id="UP000240883">
    <property type="component" value="Unassembled WGS sequence"/>
</dbReference>
<evidence type="ECO:0000313" key="3">
    <source>
        <dbReference type="EMBL" id="PSN73597.1"/>
    </source>
</evidence>
<proteinExistence type="predicted"/>
<gene>
    <name evidence="3" type="ORF">BS50DRAFT_583114</name>
</gene>
<keyword evidence="4" id="KW-1185">Reference proteome</keyword>
<feature type="region of interest" description="Disordered" evidence="2">
    <location>
        <begin position="161"/>
        <end position="184"/>
    </location>
</feature>
<evidence type="ECO:0000256" key="2">
    <source>
        <dbReference type="SAM" id="MobiDB-lite"/>
    </source>
</evidence>
<name>A0A2T2P7F4_CORCC</name>
<dbReference type="AlphaFoldDB" id="A0A2T2P7F4"/>
<protein>
    <submittedName>
        <fullName evidence="3">Uncharacterized protein</fullName>
    </submittedName>
</protein>
<dbReference type="EMBL" id="KZ678129">
    <property type="protein sequence ID" value="PSN73597.1"/>
    <property type="molecule type" value="Genomic_DNA"/>
</dbReference>
<organism evidence="3 4">
    <name type="scientific">Corynespora cassiicola Philippines</name>
    <dbReference type="NCBI Taxonomy" id="1448308"/>
    <lineage>
        <taxon>Eukaryota</taxon>
        <taxon>Fungi</taxon>
        <taxon>Dikarya</taxon>
        <taxon>Ascomycota</taxon>
        <taxon>Pezizomycotina</taxon>
        <taxon>Dothideomycetes</taxon>
        <taxon>Pleosporomycetidae</taxon>
        <taxon>Pleosporales</taxon>
        <taxon>Corynesporascaceae</taxon>
        <taxon>Corynespora</taxon>
    </lineage>
</organism>
<reference evidence="3 4" key="1">
    <citation type="journal article" date="2018" name="Front. Microbiol.">
        <title>Genome-Wide Analysis of Corynespora cassiicola Leaf Fall Disease Putative Effectors.</title>
        <authorList>
            <person name="Lopez D."/>
            <person name="Ribeiro S."/>
            <person name="Label P."/>
            <person name="Fumanal B."/>
            <person name="Venisse J.S."/>
            <person name="Kohler A."/>
            <person name="de Oliveira R.R."/>
            <person name="Labutti K."/>
            <person name="Lipzen A."/>
            <person name="Lail K."/>
            <person name="Bauer D."/>
            <person name="Ohm R.A."/>
            <person name="Barry K.W."/>
            <person name="Spatafora J."/>
            <person name="Grigoriev I.V."/>
            <person name="Martin F.M."/>
            <person name="Pujade-Renaud V."/>
        </authorList>
    </citation>
    <scope>NUCLEOTIDE SEQUENCE [LARGE SCALE GENOMIC DNA]</scope>
    <source>
        <strain evidence="3 4">Philippines</strain>
    </source>
</reference>
<sequence>MSKFKTHINGESRLTTENALNFMSQIFLSGFSLVSEDGSRFRLKLDPSTATSENSDSTNGTNYPAIRLSSSEASGIQKLKEFVTGEVFSLQQAQAQELANLQARIFVTIDNTLVNQEEVPESSTHELSETLEAQVLEVKDTETKLEESEAEVTGALETDQIDSTPTLEAPKDKSTTLGNNGQFEDSISIDQEKPTDFLTLPSIYTQLATAQEQSVEEKYNRSISDQSIEDMDDYRKDEEQRLRIKSHLVQFQKARGFTEISVPLPHSMDNIPSQDNEAIDPYTFRTDDLGISAAAVLQLYQDEPAWLEDQTGNPLPPCWAPGFERSILIGRTTKVKDAAGRPFILVYRTNNNAAYEAFEVRYPVKGISMADYKEYDIWIDPILRRLHVDFEDILGWLNLYPEFSTTFRSLAGKSLEQIVLYSLPDGNDPLISELEEYHVRQKFPGFSYRNFIENYIKLPGVAVRRWTTKTRYLTDSQTWWLDAGCVINPANFDSELRVKLRDDPDHIKLDDPYRITNWIDSANAAGSWYDHDTFLPCRCSKEAFQAWYDYQDEPPECAIPRIAPYTDGFHKISPGLIDNQQAILDECARYLHQFCAFHHLVTNNISVLATTKCMIEHGEDTFARVVLPRDLMVVDENNRIFPCPDYYKDRNHMENTTQTYSSNEFIIVSEDEDTMESFDCENNEAALLVA</sequence>
<feature type="coiled-coil region" evidence="1">
    <location>
        <begin position="131"/>
        <end position="158"/>
    </location>
</feature>
<feature type="compositionally biased region" description="Polar residues" evidence="2">
    <location>
        <begin position="175"/>
        <end position="184"/>
    </location>
</feature>
<accession>A0A2T2P7F4</accession>
<evidence type="ECO:0000313" key="4">
    <source>
        <dbReference type="Proteomes" id="UP000240883"/>
    </source>
</evidence>
<keyword evidence="1" id="KW-0175">Coiled coil</keyword>
<evidence type="ECO:0000256" key="1">
    <source>
        <dbReference type="SAM" id="Coils"/>
    </source>
</evidence>